<dbReference type="InterPro" id="IPR001789">
    <property type="entry name" value="Sig_transdc_resp-reg_receiver"/>
</dbReference>
<evidence type="ECO:0000259" key="4">
    <source>
        <dbReference type="PROSITE" id="PS50110"/>
    </source>
</evidence>
<dbReference type="Pfam" id="PF02518">
    <property type="entry name" value="HATPase_c"/>
    <property type="match status" value="1"/>
</dbReference>
<dbReference type="GO" id="GO:0000155">
    <property type="term" value="F:phosphorelay sensor kinase activity"/>
    <property type="evidence" value="ECO:0007669"/>
    <property type="project" value="InterPro"/>
</dbReference>
<dbReference type="EMBL" id="CAJJDN010000072">
    <property type="protein sequence ID" value="CAD8099674.1"/>
    <property type="molecule type" value="Genomic_DNA"/>
</dbReference>
<evidence type="ECO:0000313" key="6">
    <source>
        <dbReference type="Proteomes" id="UP000692954"/>
    </source>
</evidence>
<keyword evidence="6" id="KW-1185">Reference proteome</keyword>
<evidence type="ECO:0000256" key="2">
    <source>
        <dbReference type="PROSITE-ProRule" id="PRU00169"/>
    </source>
</evidence>
<dbReference type="SMART" id="SM00388">
    <property type="entry name" value="HisKA"/>
    <property type="match status" value="1"/>
</dbReference>
<dbReference type="AlphaFoldDB" id="A0A8S1P9W4"/>
<accession>A0A8S1P9W4</accession>
<sequence>MIIQLVFHFIRLLFLYRENDQFITFMMVLFILQIMLEILCYSKKTLIQQILQYSIILADIIVFQVETIKYGFNDVHQNFFFIIFIQAQGDIHNENTSKTKQQILKYFLLILLFLNQQFEVECEDKKEILNQEYISIVNYKLNILLIIFLLSKSQKIDKEKQIQKSGSIKVEQLKFINDQNENQKKHCFTQKSSSFHVSEIVEEFQTISKGVIHQNVDFNLILDALQEGVILVHFEKSDDPNLPNLQIEYQNQISKNMFQKTNEDLLQLFEKLPTEVLQDEQPILARSSLVLLQSFASQQYKNIHKRASILNAVCTFAQDTKKDCKFNNIHTQSPGMAQLSYQLNTVLKCLIYVFTKKKLRFEINGKVEAMILETNFEVDNNKKLIELIITFGGENILLILARDVVHRKNIKELLDINQSKSKTLSFVSHEFRSPLNVMLNILSELKEVSFQNKNLFKSIQIVKENAAYMLNLANDLLDLAQIKSETFNLNLKTFNLLELGEECLQMFKLQAEQKKIELKKETNITPLYLFTDRNRLKQIFINLIANAMKFTQSGSIIIIFQQKGLLVDVGVKDSGIGISEEGQQNLFKAFGKIKDVQHQKLNEQGVGLGLVISNKIAQQLSYNNQGLQVISNCNKEKDHGSFFYLTLSIQDFHLKVKSIKIDQLSNSIDFPIIYEEEDLPNYNITTFDALISQKGSTRDTKMQCQHILIVDDNVFNQNILEMQISQFTKTKIDKSFNGLEALQFVNSKKCNEKCTGYNAIFMDLEMPIMNGMEASKQILKTKPDINIFIVSGYDDDKIQQEGYKLGVKQFLIKPFSKDKVQKIIQEYNL</sequence>
<dbReference type="OrthoDB" id="60033at2759"/>
<evidence type="ECO:0000259" key="3">
    <source>
        <dbReference type="PROSITE" id="PS50109"/>
    </source>
</evidence>
<dbReference type="InterPro" id="IPR050956">
    <property type="entry name" value="2C_system_His_kinase"/>
</dbReference>
<dbReference type="Pfam" id="PF00512">
    <property type="entry name" value="HisKA"/>
    <property type="match status" value="1"/>
</dbReference>
<dbReference type="SMART" id="SM00448">
    <property type="entry name" value="REC"/>
    <property type="match status" value="1"/>
</dbReference>
<dbReference type="InterPro" id="IPR003594">
    <property type="entry name" value="HATPase_dom"/>
</dbReference>
<dbReference type="SMART" id="SM00387">
    <property type="entry name" value="HATPase_c"/>
    <property type="match status" value="1"/>
</dbReference>
<feature type="modified residue" description="4-aspartylphosphate" evidence="2">
    <location>
        <position position="763"/>
    </location>
</feature>
<keyword evidence="1 2" id="KW-0597">Phosphoprotein</keyword>
<dbReference type="PANTHER" id="PTHR43719">
    <property type="entry name" value="TWO-COMPONENT HISTIDINE KINASE"/>
    <property type="match status" value="1"/>
</dbReference>
<dbReference type="InterPro" id="IPR005467">
    <property type="entry name" value="His_kinase_dom"/>
</dbReference>
<dbReference type="PROSITE" id="PS50109">
    <property type="entry name" value="HIS_KIN"/>
    <property type="match status" value="1"/>
</dbReference>
<reference evidence="5" key="1">
    <citation type="submission" date="2021-01" db="EMBL/GenBank/DDBJ databases">
        <authorList>
            <consortium name="Genoscope - CEA"/>
            <person name="William W."/>
        </authorList>
    </citation>
    <scope>NUCLEOTIDE SEQUENCE</scope>
</reference>
<comment type="caution">
    <text evidence="5">The sequence shown here is derived from an EMBL/GenBank/DDBJ whole genome shotgun (WGS) entry which is preliminary data.</text>
</comment>
<organism evidence="5 6">
    <name type="scientific">Paramecium sonneborni</name>
    <dbReference type="NCBI Taxonomy" id="65129"/>
    <lineage>
        <taxon>Eukaryota</taxon>
        <taxon>Sar</taxon>
        <taxon>Alveolata</taxon>
        <taxon>Ciliophora</taxon>
        <taxon>Intramacronucleata</taxon>
        <taxon>Oligohymenophorea</taxon>
        <taxon>Peniculida</taxon>
        <taxon>Parameciidae</taxon>
        <taxon>Paramecium</taxon>
    </lineage>
</organism>
<proteinExistence type="predicted"/>
<feature type="domain" description="Histidine kinase" evidence="3">
    <location>
        <begin position="426"/>
        <end position="651"/>
    </location>
</feature>
<name>A0A8S1P9W4_9CILI</name>
<gene>
    <name evidence="5" type="ORF">PSON_ATCC_30995.1.T0720142</name>
</gene>
<dbReference type="CDD" id="cd00082">
    <property type="entry name" value="HisKA"/>
    <property type="match status" value="1"/>
</dbReference>
<dbReference type="InterPro" id="IPR003661">
    <property type="entry name" value="HisK_dim/P_dom"/>
</dbReference>
<feature type="domain" description="Response regulatory" evidence="4">
    <location>
        <begin position="706"/>
        <end position="828"/>
    </location>
</feature>
<dbReference type="Pfam" id="PF00072">
    <property type="entry name" value="Response_reg"/>
    <property type="match status" value="1"/>
</dbReference>
<evidence type="ECO:0000256" key="1">
    <source>
        <dbReference type="ARBA" id="ARBA00022553"/>
    </source>
</evidence>
<dbReference type="PROSITE" id="PS50110">
    <property type="entry name" value="RESPONSE_REGULATORY"/>
    <property type="match status" value="1"/>
</dbReference>
<dbReference type="Proteomes" id="UP000692954">
    <property type="component" value="Unassembled WGS sequence"/>
</dbReference>
<dbReference type="CDD" id="cd17546">
    <property type="entry name" value="REC_hyHK_CKI1_RcsC-like"/>
    <property type="match status" value="1"/>
</dbReference>
<dbReference type="PANTHER" id="PTHR43719:SF28">
    <property type="entry name" value="PEROXIDE STRESS-ACTIVATED HISTIDINE KINASE MAK1-RELATED"/>
    <property type="match status" value="1"/>
</dbReference>
<protein>
    <submittedName>
        <fullName evidence="5">Uncharacterized protein</fullName>
    </submittedName>
</protein>
<evidence type="ECO:0000313" key="5">
    <source>
        <dbReference type="EMBL" id="CAD8099674.1"/>
    </source>
</evidence>